<dbReference type="STRING" id="7868.ENSCMIP00000032918"/>
<dbReference type="SUPFAM" id="SSF81383">
    <property type="entry name" value="F-box domain"/>
    <property type="match status" value="1"/>
</dbReference>
<reference evidence="3" key="4">
    <citation type="submission" date="2025-08" db="UniProtKB">
        <authorList>
            <consortium name="Ensembl"/>
        </authorList>
    </citation>
    <scope>IDENTIFICATION</scope>
</reference>
<dbReference type="SMART" id="SM00256">
    <property type="entry name" value="FBOX"/>
    <property type="match status" value="1"/>
</dbReference>
<keyword evidence="1" id="KW-0833">Ubl conjugation pathway</keyword>
<dbReference type="AlphaFoldDB" id="A0A4W3J404"/>
<evidence type="ECO:0000259" key="2">
    <source>
        <dbReference type="SMART" id="SM00256"/>
    </source>
</evidence>
<dbReference type="FunFam" id="3.80.10.10:FF:001330">
    <property type="entry name" value="Leucine-rich repeat-containing 29"/>
    <property type="match status" value="1"/>
</dbReference>
<dbReference type="SUPFAM" id="SSF52047">
    <property type="entry name" value="RNI-like"/>
    <property type="match status" value="1"/>
</dbReference>
<dbReference type="Pfam" id="PF13516">
    <property type="entry name" value="LRR_6"/>
    <property type="match status" value="2"/>
</dbReference>
<evidence type="ECO:0000313" key="3">
    <source>
        <dbReference type="Ensembl" id="ENSCMIP00000032918.1"/>
    </source>
</evidence>
<name>A0A4W3J404_CALMI</name>
<reference evidence="4" key="2">
    <citation type="journal article" date="2007" name="PLoS Biol.">
        <title>Survey sequencing and comparative analysis of the elephant shark (Callorhinchus milii) genome.</title>
        <authorList>
            <person name="Venkatesh B."/>
            <person name="Kirkness E.F."/>
            <person name="Loh Y.H."/>
            <person name="Halpern A.L."/>
            <person name="Lee A.P."/>
            <person name="Johnson J."/>
            <person name="Dandona N."/>
            <person name="Viswanathan L.D."/>
            <person name="Tay A."/>
            <person name="Venter J.C."/>
            <person name="Strausberg R.L."/>
            <person name="Brenner S."/>
        </authorList>
    </citation>
    <scope>NUCLEOTIDE SEQUENCE [LARGE SCALE GENOMIC DNA]</scope>
</reference>
<proteinExistence type="predicted"/>
<dbReference type="PANTHER" id="PTHR13318:SF169">
    <property type="entry name" value="F-BOX AND LEUCINE-RICH REPEAT PROTEIN 9"/>
    <property type="match status" value="1"/>
</dbReference>
<dbReference type="GO" id="GO:0031146">
    <property type="term" value="P:SCF-dependent proteasomal ubiquitin-dependent protein catabolic process"/>
    <property type="evidence" value="ECO:0007669"/>
    <property type="project" value="TreeGrafter"/>
</dbReference>
<dbReference type="GeneTree" id="ENSGT00940000160637"/>
<keyword evidence="4" id="KW-1185">Reference proteome</keyword>
<sequence length="642" mass="70719">MESPLMPVEVIRYILRFLCTSDRKEASLVNRTWYAASLDRNLQKNVSYNIQGCSASLAAIEGLGKRRCPCVAIRNLDESAVSKRVVQSAALHLAPHLGNLCLHSSNISEAAFMTLIPCCLNLARLDISSCNSLFMPGTLLSKEESRLRTVAALVGLQHLNLSNLRFLSDLTFTRLTDCTPSLMSISLSGCHIAFRFDPYQGTNACNSTAMLSLISILRFIRRQAHTLRALNFSRTGIGCDAVRTLVQVEGLCLEELVLQNCKDLSDEAVSAVCRWQPGLTTLDLTGCTELTDKSAITIASGLLNLRHLYLGKIRRLTDVALKDLLSIPSLQTFDVSECYQITGSELVKGLSSQQPVTGIVTLNLNCCGAMRDASVFSLAKLLGSSLWELDLTSCVYITDISVRAITSYLRNLKVLRLGWCKEITDWGLLGKDQPTSNCGPDKEQRATEPMFSWNFGNVGFCTPPKCINEESQIITQPDIEISKEKDGASLGALMRLKELKLTACTKLTDASITKEIRFEELQALSLSLVNQITDESMVSIALHCPSLERLSVSHCSHLTDKGMMEVVRHTKRLTHLDISCCDKITDRTLDVLAVECKWLKSLDVSMCSGLTIASIERIQTLIPTLTSIQARFIAGTDLSYSL</sequence>
<reference evidence="4" key="1">
    <citation type="journal article" date="2006" name="Science">
        <title>Ancient noncoding elements conserved in the human genome.</title>
        <authorList>
            <person name="Venkatesh B."/>
            <person name="Kirkness E.F."/>
            <person name="Loh Y.H."/>
            <person name="Halpern A.L."/>
            <person name="Lee A.P."/>
            <person name="Johnson J."/>
            <person name="Dandona N."/>
            <person name="Viswanathan L.D."/>
            <person name="Tay A."/>
            <person name="Venter J.C."/>
            <person name="Strausberg R.L."/>
            <person name="Brenner S."/>
        </authorList>
    </citation>
    <scope>NUCLEOTIDE SEQUENCE [LARGE SCALE GENOMIC DNA]</scope>
</reference>
<reference evidence="3" key="5">
    <citation type="submission" date="2025-09" db="UniProtKB">
        <authorList>
            <consortium name="Ensembl"/>
        </authorList>
    </citation>
    <scope>IDENTIFICATION</scope>
</reference>
<accession>A0A4W3J404</accession>
<organism evidence="3 4">
    <name type="scientific">Callorhinchus milii</name>
    <name type="common">Ghost shark</name>
    <dbReference type="NCBI Taxonomy" id="7868"/>
    <lineage>
        <taxon>Eukaryota</taxon>
        <taxon>Metazoa</taxon>
        <taxon>Chordata</taxon>
        <taxon>Craniata</taxon>
        <taxon>Vertebrata</taxon>
        <taxon>Chondrichthyes</taxon>
        <taxon>Holocephali</taxon>
        <taxon>Chimaeriformes</taxon>
        <taxon>Callorhinchidae</taxon>
        <taxon>Callorhinchus</taxon>
    </lineage>
</organism>
<reference evidence="4" key="3">
    <citation type="journal article" date="2014" name="Nature">
        <title>Elephant shark genome provides unique insights into gnathostome evolution.</title>
        <authorList>
            <consortium name="International Elephant Shark Genome Sequencing Consortium"/>
            <person name="Venkatesh B."/>
            <person name="Lee A.P."/>
            <person name="Ravi V."/>
            <person name="Maurya A.K."/>
            <person name="Lian M.M."/>
            <person name="Swann J.B."/>
            <person name="Ohta Y."/>
            <person name="Flajnik M.F."/>
            <person name="Sutoh Y."/>
            <person name="Kasahara M."/>
            <person name="Hoon S."/>
            <person name="Gangu V."/>
            <person name="Roy S.W."/>
            <person name="Irimia M."/>
            <person name="Korzh V."/>
            <person name="Kondrychyn I."/>
            <person name="Lim Z.W."/>
            <person name="Tay B.H."/>
            <person name="Tohari S."/>
            <person name="Kong K.W."/>
            <person name="Ho S."/>
            <person name="Lorente-Galdos B."/>
            <person name="Quilez J."/>
            <person name="Marques-Bonet T."/>
            <person name="Raney B.J."/>
            <person name="Ingham P.W."/>
            <person name="Tay A."/>
            <person name="Hillier L.W."/>
            <person name="Minx P."/>
            <person name="Boehm T."/>
            <person name="Wilson R.K."/>
            <person name="Brenner S."/>
            <person name="Warren W.C."/>
        </authorList>
    </citation>
    <scope>NUCLEOTIDE SEQUENCE [LARGE SCALE GENOMIC DNA]</scope>
</reference>
<dbReference type="InterPro" id="IPR006553">
    <property type="entry name" value="Leu-rich_rpt_Cys-con_subtyp"/>
</dbReference>
<protein>
    <submittedName>
        <fullName evidence="3">F-box and leucine rich repeat protein</fullName>
    </submittedName>
</protein>
<dbReference type="Gene3D" id="3.80.10.10">
    <property type="entry name" value="Ribonuclease Inhibitor"/>
    <property type="match status" value="4"/>
</dbReference>
<dbReference type="InterPro" id="IPR032675">
    <property type="entry name" value="LRR_dom_sf"/>
</dbReference>
<dbReference type="Proteomes" id="UP000314986">
    <property type="component" value="Unassembled WGS sequence"/>
</dbReference>
<dbReference type="InterPro" id="IPR001611">
    <property type="entry name" value="Leu-rich_rpt"/>
</dbReference>
<dbReference type="PANTHER" id="PTHR13318">
    <property type="entry name" value="PARTNER OF PAIRED, ISOFORM B-RELATED"/>
    <property type="match status" value="1"/>
</dbReference>
<dbReference type="OMA" id="SINLWYC"/>
<evidence type="ECO:0000313" key="4">
    <source>
        <dbReference type="Proteomes" id="UP000314986"/>
    </source>
</evidence>
<dbReference type="GO" id="GO:0019005">
    <property type="term" value="C:SCF ubiquitin ligase complex"/>
    <property type="evidence" value="ECO:0007669"/>
    <property type="project" value="TreeGrafter"/>
</dbReference>
<dbReference type="Pfam" id="PF25372">
    <property type="entry name" value="DUF7885"/>
    <property type="match status" value="1"/>
</dbReference>
<evidence type="ECO:0000256" key="1">
    <source>
        <dbReference type="ARBA" id="ARBA00022786"/>
    </source>
</evidence>
<dbReference type="InParanoid" id="A0A4W3J404"/>
<dbReference type="Pfam" id="PF00646">
    <property type="entry name" value="F-box"/>
    <property type="match status" value="1"/>
</dbReference>
<feature type="domain" description="F-box" evidence="2">
    <location>
        <begin position="6"/>
        <end position="46"/>
    </location>
</feature>
<dbReference type="Ensembl" id="ENSCMIT00000033422.1">
    <property type="protein sequence ID" value="ENSCMIP00000032918.1"/>
    <property type="gene ID" value="ENSCMIG00000014066.1"/>
</dbReference>
<dbReference type="InterPro" id="IPR036047">
    <property type="entry name" value="F-box-like_dom_sf"/>
</dbReference>
<dbReference type="InterPro" id="IPR057207">
    <property type="entry name" value="FBXL15_LRR"/>
</dbReference>
<dbReference type="FunFam" id="3.80.10.10:FF:000647">
    <property type="entry name" value="Leucine-rich repeat-containing 29"/>
    <property type="match status" value="1"/>
</dbReference>
<dbReference type="SMART" id="SM00367">
    <property type="entry name" value="LRR_CC"/>
    <property type="match status" value="13"/>
</dbReference>
<dbReference type="InterPro" id="IPR001810">
    <property type="entry name" value="F-box_dom"/>
</dbReference>